<evidence type="ECO:0000313" key="2">
    <source>
        <dbReference type="EMBL" id="KAA6398788.1"/>
    </source>
</evidence>
<comment type="caution">
    <text evidence="2">The sequence shown here is derived from an EMBL/GenBank/DDBJ whole genome shotgun (WGS) entry which is preliminary data.</text>
</comment>
<sequence>MATSSEQQIQKILNEEDRNARREFEAEKSQGAGCQGLMEVDGMEDDYDYYESQPARQDRMRSRAKPFGRLPFHPSMIQRTRKHGGPQFREKARDVLVTLVSYLNRDIKKINSVQKYDIDDNEATPENMVVYHKKKKAIYSIDGYTTAVGFGNSEQKHQRY</sequence>
<proteinExistence type="predicted"/>
<gene>
    <name evidence="2" type="ORF">EZS28_005686</name>
</gene>
<name>A0A5J4WUY2_9EUKA</name>
<organism evidence="2 3">
    <name type="scientific">Streblomastix strix</name>
    <dbReference type="NCBI Taxonomy" id="222440"/>
    <lineage>
        <taxon>Eukaryota</taxon>
        <taxon>Metamonada</taxon>
        <taxon>Preaxostyla</taxon>
        <taxon>Oxymonadida</taxon>
        <taxon>Streblomastigidae</taxon>
        <taxon>Streblomastix</taxon>
    </lineage>
</organism>
<dbReference type="Proteomes" id="UP000324800">
    <property type="component" value="Unassembled WGS sequence"/>
</dbReference>
<feature type="compositionally biased region" description="Basic and acidic residues" evidence="1">
    <location>
        <begin position="13"/>
        <end position="28"/>
    </location>
</feature>
<reference evidence="2 3" key="1">
    <citation type="submission" date="2019-03" db="EMBL/GenBank/DDBJ databases">
        <title>Single cell metagenomics reveals metabolic interactions within the superorganism composed of flagellate Streblomastix strix and complex community of Bacteroidetes bacteria on its surface.</title>
        <authorList>
            <person name="Treitli S.C."/>
            <person name="Kolisko M."/>
            <person name="Husnik F."/>
            <person name="Keeling P."/>
            <person name="Hampl V."/>
        </authorList>
    </citation>
    <scope>NUCLEOTIDE SEQUENCE [LARGE SCALE GENOMIC DNA]</scope>
    <source>
        <strain evidence="2">ST1C</strain>
    </source>
</reference>
<dbReference type="AlphaFoldDB" id="A0A5J4WUY2"/>
<feature type="region of interest" description="Disordered" evidence="1">
    <location>
        <begin position="53"/>
        <end position="88"/>
    </location>
</feature>
<feature type="compositionally biased region" description="Polar residues" evidence="1">
    <location>
        <begin position="1"/>
        <end position="11"/>
    </location>
</feature>
<evidence type="ECO:0000256" key="1">
    <source>
        <dbReference type="SAM" id="MobiDB-lite"/>
    </source>
</evidence>
<dbReference type="EMBL" id="SNRW01000882">
    <property type="protein sequence ID" value="KAA6398788.1"/>
    <property type="molecule type" value="Genomic_DNA"/>
</dbReference>
<accession>A0A5J4WUY2</accession>
<protein>
    <submittedName>
        <fullName evidence="2">Uncharacterized protein</fullName>
    </submittedName>
</protein>
<evidence type="ECO:0000313" key="3">
    <source>
        <dbReference type="Proteomes" id="UP000324800"/>
    </source>
</evidence>
<feature type="region of interest" description="Disordered" evidence="1">
    <location>
        <begin position="1"/>
        <end position="37"/>
    </location>
</feature>